<comment type="similarity">
    <text evidence="1">Belongs to the ARG7 family.</text>
</comment>
<dbReference type="Pfam" id="PF02519">
    <property type="entry name" value="Auxin_inducible"/>
    <property type="match status" value="1"/>
</dbReference>
<evidence type="ECO:0000313" key="6">
    <source>
        <dbReference type="Proteomes" id="UP001396334"/>
    </source>
</evidence>
<comment type="caution">
    <text evidence="5">The sequence shown here is derived from an EMBL/GenBank/DDBJ whole genome shotgun (WGS) entry which is preliminary data.</text>
</comment>
<reference evidence="5 6" key="1">
    <citation type="journal article" date="2024" name="G3 (Bethesda)">
        <title>Genome assembly of Hibiscus sabdariffa L. provides insights into metabolisms of medicinal natural products.</title>
        <authorList>
            <person name="Kim T."/>
        </authorList>
    </citation>
    <scope>NUCLEOTIDE SEQUENCE [LARGE SCALE GENOMIC DNA]</scope>
    <source>
        <strain evidence="5">TK-2024</strain>
        <tissue evidence="5">Old leaves</tissue>
    </source>
</reference>
<gene>
    <name evidence="5" type="ORF">V6N11_034206</name>
</gene>
<keyword evidence="6" id="KW-1185">Reference proteome</keyword>
<organism evidence="5 6">
    <name type="scientific">Hibiscus sabdariffa</name>
    <name type="common">roselle</name>
    <dbReference type="NCBI Taxonomy" id="183260"/>
    <lineage>
        <taxon>Eukaryota</taxon>
        <taxon>Viridiplantae</taxon>
        <taxon>Streptophyta</taxon>
        <taxon>Embryophyta</taxon>
        <taxon>Tracheophyta</taxon>
        <taxon>Spermatophyta</taxon>
        <taxon>Magnoliopsida</taxon>
        <taxon>eudicotyledons</taxon>
        <taxon>Gunneridae</taxon>
        <taxon>Pentapetalae</taxon>
        <taxon>rosids</taxon>
        <taxon>malvids</taxon>
        <taxon>Malvales</taxon>
        <taxon>Malvaceae</taxon>
        <taxon>Malvoideae</taxon>
        <taxon>Hibiscus</taxon>
    </lineage>
</organism>
<keyword evidence="2" id="KW-0217">Developmental protein</keyword>
<feature type="chain" id="PRO_5045712700" evidence="4">
    <location>
        <begin position="28"/>
        <end position="126"/>
    </location>
</feature>
<evidence type="ECO:0000313" key="5">
    <source>
        <dbReference type="EMBL" id="KAK8479665.1"/>
    </source>
</evidence>
<evidence type="ECO:0000256" key="2">
    <source>
        <dbReference type="ARBA" id="ARBA00022473"/>
    </source>
</evidence>
<evidence type="ECO:0000256" key="1">
    <source>
        <dbReference type="ARBA" id="ARBA00006974"/>
    </source>
</evidence>
<name>A0ABR1ZGR0_9ROSI</name>
<feature type="signal peptide" evidence="4">
    <location>
        <begin position="1"/>
        <end position="27"/>
    </location>
</feature>
<dbReference type="PANTHER" id="PTHR31374:SF19">
    <property type="entry name" value="F8A24.8 PROTEIN"/>
    <property type="match status" value="1"/>
</dbReference>
<dbReference type="Proteomes" id="UP001396334">
    <property type="component" value="Unassembled WGS sequence"/>
</dbReference>
<evidence type="ECO:0000256" key="4">
    <source>
        <dbReference type="SAM" id="SignalP"/>
    </source>
</evidence>
<sequence>MSVAIQKWGKRHAGLMMLRLLTKKLLRLLSVLPSPRTDHHVFEFDEDFEEPNMVPKDVKEGHFAVISVKGGEKKRFILDLRCLRNPQLLELLEQAKEEYGFQKEGVLILPCQPEELQKILKGSTTH</sequence>
<dbReference type="PANTHER" id="PTHR31374">
    <property type="entry name" value="AUXIN-INDUCED PROTEIN-LIKE-RELATED"/>
    <property type="match status" value="1"/>
</dbReference>
<keyword evidence="4" id="KW-0732">Signal</keyword>
<proteinExistence type="inferred from homology"/>
<dbReference type="EMBL" id="JBBPBN010001145">
    <property type="protein sequence ID" value="KAK8479665.1"/>
    <property type="molecule type" value="Genomic_DNA"/>
</dbReference>
<dbReference type="InterPro" id="IPR003676">
    <property type="entry name" value="SAUR_fam"/>
</dbReference>
<keyword evidence="3" id="KW-0341">Growth regulation</keyword>
<protein>
    <submittedName>
        <fullName evidence="5">Uncharacterized protein</fullName>
    </submittedName>
</protein>
<evidence type="ECO:0000256" key="3">
    <source>
        <dbReference type="ARBA" id="ARBA00022604"/>
    </source>
</evidence>
<accession>A0ABR1ZGR0</accession>